<dbReference type="PANTHER" id="PTHR11012">
    <property type="entry name" value="PROTEIN KINASE-LIKE DOMAIN-CONTAINING"/>
    <property type="match status" value="1"/>
</dbReference>
<dbReference type="InterPro" id="IPR004119">
    <property type="entry name" value="EcKL"/>
</dbReference>
<accession>A0A1L8DYH1</accession>
<sequence>MPVDIKTVACADSEIPNWLNQPFFENILRERKKENGIFVDSLQLDFVGGKGENYASTLYRGQFNSTLNRNQRRYSLIIKTTYEDNQLANDILSEYNIFKQEMEMYDQILPEYHRLLRSIEDYTQISPKSLYCDYQNSIIVFEDLSTKGFQMADRKMRLDREHAEMVLEKLAKLHAASVAVDANGTYNLKKYRTGMFNRKTSGVASCFTTNFDALINCISTWKGYEYYVEKLEKLRENFEEKALDLYDPKDDCLNVLIHGDLWTNNVMFRYNNQQRPIDVQIVDYQFMCWAPATIDLFYFLHTSLTEDLRQTIIDELVQFYHYHLSETLHKLGHGHRAPTLHSFQISMLKGQFAAFIYGLLSQPIMIIDGAAATEADFNAIIGLDSRSLQFKEKMYKNEKVHNAIRHLLPQLDRKGLLDC</sequence>
<organism evidence="2">
    <name type="scientific">Nyssomyia neivai</name>
    <dbReference type="NCBI Taxonomy" id="330878"/>
    <lineage>
        <taxon>Eukaryota</taxon>
        <taxon>Metazoa</taxon>
        <taxon>Ecdysozoa</taxon>
        <taxon>Arthropoda</taxon>
        <taxon>Hexapoda</taxon>
        <taxon>Insecta</taxon>
        <taxon>Pterygota</taxon>
        <taxon>Neoptera</taxon>
        <taxon>Endopterygota</taxon>
        <taxon>Diptera</taxon>
        <taxon>Nematocera</taxon>
        <taxon>Psychodoidea</taxon>
        <taxon>Psychodidae</taxon>
        <taxon>Nyssomyia</taxon>
    </lineage>
</organism>
<evidence type="ECO:0000259" key="1">
    <source>
        <dbReference type="SMART" id="SM00587"/>
    </source>
</evidence>
<protein>
    <submittedName>
        <fullName evidence="2">Putative ecdysteroid kinase</fullName>
    </submittedName>
</protein>
<dbReference type="PANTHER" id="PTHR11012:SF13">
    <property type="entry name" value="CHK KINASE-LIKE DOMAIN-CONTAINING PROTEIN-RELATED"/>
    <property type="match status" value="1"/>
</dbReference>
<dbReference type="SUPFAM" id="SSF56112">
    <property type="entry name" value="Protein kinase-like (PK-like)"/>
    <property type="match status" value="1"/>
</dbReference>
<dbReference type="AlphaFoldDB" id="A0A1L8DYH1"/>
<dbReference type="InterPro" id="IPR011009">
    <property type="entry name" value="Kinase-like_dom_sf"/>
</dbReference>
<feature type="domain" description="CHK kinase-like" evidence="1">
    <location>
        <begin position="139"/>
        <end position="330"/>
    </location>
</feature>
<keyword evidence="2" id="KW-0808">Transferase</keyword>
<dbReference type="InterPro" id="IPR015897">
    <property type="entry name" value="CHK_kinase-like"/>
</dbReference>
<reference evidence="2" key="1">
    <citation type="submission" date="2016-12" db="EMBL/GenBank/DDBJ databases">
        <title>An insight into the sialome and mialome of the sand fly, Nyssomyia neivai.</title>
        <authorList>
            <person name="Sebastian V."/>
            <person name="Goulart T.M."/>
            <person name="Oliveira W."/>
            <person name="Calvo E."/>
            <person name="Oliveira L.F."/>
            <person name="Pinto M.C."/>
            <person name="Rosselino A.M."/>
            <person name="Ribeiro J.M."/>
        </authorList>
    </citation>
    <scope>NUCLEOTIDE SEQUENCE</scope>
</reference>
<name>A0A1L8DYH1_9DIPT</name>
<keyword evidence="2" id="KW-0418">Kinase</keyword>
<dbReference type="Gene3D" id="3.90.1200.10">
    <property type="match status" value="1"/>
</dbReference>
<dbReference type="SMART" id="SM00587">
    <property type="entry name" value="CHK"/>
    <property type="match status" value="1"/>
</dbReference>
<dbReference type="Pfam" id="PF02958">
    <property type="entry name" value="EcKL"/>
    <property type="match status" value="1"/>
</dbReference>
<dbReference type="EMBL" id="GFDF01002573">
    <property type="protein sequence ID" value="JAV11511.1"/>
    <property type="molecule type" value="Transcribed_RNA"/>
</dbReference>
<proteinExistence type="predicted"/>
<evidence type="ECO:0000313" key="2">
    <source>
        <dbReference type="EMBL" id="JAV11511.1"/>
    </source>
</evidence>
<dbReference type="GO" id="GO:0016301">
    <property type="term" value="F:kinase activity"/>
    <property type="evidence" value="ECO:0007669"/>
    <property type="project" value="UniProtKB-KW"/>
</dbReference>